<feature type="transmembrane region" description="Helical" evidence="9">
    <location>
        <begin position="264"/>
        <end position="280"/>
    </location>
</feature>
<dbReference type="InterPro" id="IPR036291">
    <property type="entry name" value="NAD(P)-bd_dom_sf"/>
</dbReference>
<evidence type="ECO:0000256" key="2">
    <source>
        <dbReference type="ARBA" id="ARBA00005551"/>
    </source>
</evidence>
<feature type="transmembrane region" description="Helical" evidence="9">
    <location>
        <begin position="317"/>
        <end position="338"/>
    </location>
</feature>
<evidence type="ECO:0000259" key="10">
    <source>
        <dbReference type="PROSITE" id="PS51201"/>
    </source>
</evidence>
<organism evidence="11 12">
    <name type="scientific">Cocleimonas flava</name>
    <dbReference type="NCBI Taxonomy" id="634765"/>
    <lineage>
        <taxon>Bacteria</taxon>
        <taxon>Pseudomonadati</taxon>
        <taxon>Pseudomonadota</taxon>
        <taxon>Gammaproteobacteria</taxon>
        <taxon>Thiotrichales</taxon>
        <taxon>Thiotrichaceae</taxon>
        <taxon>Cocleimonas</taxon>
    </lineage>
</organism>
<evidence type="ECO:0000256" key="1">
    <source>
        <dbReference type="ARBA" id="ARBA00004141"/>
    </source>
</evidence>
<keyword evidence="5 9" id="KW-0812">Transmembrane</keyword>
<evidence type="ECO:0000313" key="11">
    <source>
        <dbReference type="EMBL" id="TCJ84465.1"/>
    </source>
</evidence>
<dbReference type="Pfam" id="PF00999">
    <property type="entry name" value="Na_H_Exchanger"/>
    <property type="match status" value="1"/>
</dbReference>
<dbReference type="GO" id="GO:0016020">
    <property type="term" value="C:membrane"/>
    <property type="evidence" value="ECO:0007669"/>
    <property type="project" value="UniProtKB-SubCell"/>
</dbReference>
<keyword evidence="4" id="KW-0050">Antiport</keyword>
<evidence type="ECO:0000256" key="6">
    <source>
        <dbReference type="ARBA" id="ARBA00022989"/>
    </source>
</evidence>
<comment type="similarity">
    <text evidence="2">Belongs to the monovalent cation:proton antiporter 2 (CPA2) transporter (TC 2.A.37) family.</text>
</comment>
<gene>
    <name evidence="11" type="ORF">EV695_2422</name>
</gene>
<dbReference type="InterPro" id="IPR003148">
    <property type="entry name" value="RCK_N"/>
</dbReference>
<accession>A0A4V2P852</accession>
<dbReference type="SUPFAM" id="SSF51735">
    <property type="entry name" value="NAD(P)-binding Rossmann-fold domains"/>
    <property type="match status" value="1"/>
</dbReference>
<dbReference type="Gene3D" id="1.20.1530.20">
    <property type="match status" value="1"/>
</dbReference>
<feature type="transmembrane region" description="Helical" evidence="9">
    <location>
        <begin position="156"/>
        <end position="177"/>
    </location>
</feature>
<dbReference type="GO" id="GO:0006813">
    <property type="term" value="P:potassium ion transport"/>
    <property type="evidence" value="ECO:0007669"/>
    <property type="project" value="InterPro"/>
</dbReference>
<name>A0A4V2P852_9GAMM</name>
<comment type="subcellular location">
    <subcellularLocation>
        <location evidence="1">Membrane</location>
        <topology evidence="1">Multi-pass membrane protein</topology>
    </subcellularLocation>
</comment>
<feature type="domain" description="RCK N-terminal" evidence="10">
    <location>
        <begin position="398"/>
        <end position="519"/>
    </location>
</feature>
<proteinExistence type="inferred from homology"/>
<keyword evidence="6 9" id="KW-1133">Transmembrane helix</keyword>
<dbReference type="RefSeq" id="WP_131906222.1">
    <property type="nucleotide sequence ID" value="NZ_BAAAFU010000006.1"/>
</dbReference>
<dbReference type="Proteomes" id="UP000294887">
    <property type="component" value="Unassembled WGS sequence"/>
</dbReference>
<feature type="transmembrane region" description="Helical" evidence="9">
    <location>
        <begin position="37"/>
        <end position="55"/>
    </location>
</feature>
<evidence type="ECO:0000313" key="12">
    <source>
        <dbReference type="Proteomes" id="UP000294887"/>
    </source>
</evidence>
<sequence>MDTLNTLFASINYRDPVWIAVAYLCGFLIWQIKLPPMVGYLLAGFILSVSGATGGEFLDEMADLGVTLLLFTIGLKLNIKQLLRPEIWAVTTIHMALITLITAFVLVLLAAVKIPIFSQMSTQSILIVSFALSFSSTVFAVKVFEDKGGMASQYGRIAIGVLIMQDIAAVIFLSVSTAKIPSVWAAVMIGVLILSKPILIFLLKRAGHGELLILYGLVLALGGSSLFELVSLKGDLGALFFGLLLAQHPKSGELAKSLLSLKELFLVGFFLSIGISVVITQETLLITLFLLLIIPIKVILFNTLFMRFKVRARPSSLASFSLGNFSEFGLIVTAIAVNNQWLDPQWLAIMAIAVVGSFVIASPLNVFNTNIYDLMPEFLQKFEHKQRLPGEDLIVLKNTRVLICGMGRIGVGAYDQMHLKYDGNIIGIDFDDACEEHDKAGLRNTIRGDATSPDFWRRVKIENVDLSLVMLCMPNYKSNVNAAIALREWGYKGEIAAVTKYKDEEQELHQNGVDITFNIYAEIGTGFAQHVLQQNAQSEDAAELISEYASETIAEKN</sequence>
<dbReference type="Gene3D" id="3.40.50.720">
    <property type="entry name" value="NAD(P)-binding Rossmann-like Domain"/>
    <property type="match status" value="1"/>
</dbReference>
<comment type="caution">
    <text evidence="11">The sequence shown here is derived from an EMBL/GenBank/DDBJ whole genome shotgun (WGS) entry which is preliminary data.</text>
</comment>
<dbReference type="InterPro" id="IPR038770">
    <property type="entry name" value="Na+/solute_symporter_sf"/>
</dbReference>
<dbReference type="GO" id="GO:0015297">
    <property type="term" value="F:antiporter activity"/>
    <property type="evidence" value="ECO:0007669"/>
    <property type="project" value="UniProtKB-KW"/>
</dbReference>
<dbReference type="OrthoDB" id="3418949at2"/>
<keyword evidence="7" id="KW-0406">Ion transport</keyword>
<dbReference type="PANTHER" id="PTHR42751:SF1">
    <property type="entry name" value="CATION_PROTON ANTIPORTER YBAL-RELATED"/>
    <property type="match status" value="1"/>
</dbReference>
<dbReference type="Pfam" id="PF02254">
    <property type="entry name" value="TrkA_N"/>
    <property type="match status" value="1"/>
</dbReference>
<keyword evidence="3" id="KW-0813">Transport</keyword>
<evidence type="ECO:0000256" key="3">
    <source>
        <dbReference type="ARBA" id="ARBA00022448"/>
    </source>
</evidence>
<feature type="transmembrane region" description="Helical" evidence="9">
    <location>
        <begin position="344"/>
        <end position="367"/>
    </location>
</feature>
<feature type="transmembrane region" description="Helical" evidence="9">
    <location>
        <begin position="91"/>
        <end position="112"/>
    </location>
</feature>
<feature type="transmembrane region" description="Helical" evidence="9">
    <location>
        <begin position="12"/>
        <end position="30"/>
    </location>
</feature>
<keyword evidence="8 9" id="KW-0472">Membrane</keyword>
<dbReference type="PANTHER" id="PTHR42751">
    <property type="entry name" value="SODIUM/HYDROGEN EXCHANGER FAMILY/TRKA DOMAIN PROTEIN"/>
    <property type="match status" value="1"/>
</dbReference>
<evidence type="ECO:0000256" key="9">
    <source>
        <dbReference type="SAM" id="Phobius"/>
    </source>
</evidence>
<evidence type="ECO:0000256" key="7">
    <source>
        <dbReference type="ARBA" id="ARBA00023065"/>
    </source>
</evidence>
<protein>
    <submittedName>
        <fullName evidence="11">Transporter (CPA2 family)</fullName>
    </submittedName>
</protein>
<evidence type="ECO:0000256" key="5">
    <source>
        <dbReference type="ARBA" id="ARBA00022692"/>
    </source>
</evidence>
<dbReference type="EMBL" id="SMFQ01000004">
    <property type="protein sequence ID" value="TCJ84465.1"/>
    <property type="molecule type" value="Genomic_DNA"/>
</dbReference>
<evidence type="ECO:0000256" key="4">
    <source>
        <dbReference type="ARBA" id="ARBA00022449"/>
    </source>
</evidence>
<dbReference type="InterPro" id="IPR006153">
    <property type="entry name" value="Cation/H_exchanger_TM"/>
</dbReference>
<dbReference type="PROSITE" id="PS51201">
    <property type="entry name" value="RCK_N"/>
    <property type="match status" value="1"/>
</dbReference>
<dbReference type="GO" id="GO:1902600">
    <property type="term" value="P:proton transmembrane transport"/>
    <property type="evidence" value="ECO:0007669"/>
    <property type="project" value="InterPro"/>
</dbReference>
<evidence type="ECO:0000256" key="8">
    <source>
        <dbReference type="ARBA" id="ARBA00023136"/>
    </source>
</evidence>
<keyword evidence="12" id="KW-1185">Reference proteome</keyword>
<feature type="transmembrane region" description="Helical" evidence="9">
    <location>
        <begin position="124"/>
        <end position="144"/>
    </location>
</feature>
<feature type="transmembrane region" description="Helical" evidence="9">
    <location>
        <begin position="212"/>
        <end position="230"/>
    </location>
</feature>
<feature type="transmembrane region" description="Helical" evidence="9">
    <location>
        <begin position="183"/>
        <end position="203"/>
    </location>
</feature>
<feature type="transmembrane region" description="Helical" evidence="9">
    <location>
        <begin position="286"/>
        <end position="305"/>
    </location>
</feature>
<reference evidence="11 12" key="1">
    <citation type="submission" date="2019-03" db="EMBL/GenBank/DDBJ databases">
        <title>Genomic Encyclopedia of Type Strains, Phase IV (KMG-IV): sequencing the most valuable type-strain genomes for metagenomic binning, comparative biology and taxonomic classification.</title>
        <authorList>
            <person name="Goeker M."/>
        </authorList>
    </citation>
    <scope>NUCLEOTIDE SEQUENCE [LARGE SCALE GENOMIC DNA]</scope>
    <source>
        <strain evidence="11 12">DSM 24830</strain>
    </source>
</reference>
<dbReference type="AlphaFoldDB" id="A0A4V2P852"/>